<dbReference type="AlphaFoldDB" id="D5G6W7"/>
<dbReference type="SUPFAM" id="SSF53067">
    <property type="entry name" value="Actin-like ATPase domain"/>
    <property type="match status" value="1"/>
</dbReference>
<evidence type="ECO:0000313" key="3">
    <source>
        <dbReference type="EMBL" id="CAZ80260.1"/>
    </source>
</evidence>
<dbReference type="KEGG" id="tml:GSTUM_00002221001"/>
<dbReference type="RefSeq" id="XP_002842525.1">
    <property type="nucleotide sequence ID" value="XM_002842479.1"/>
</dbReference>
<keyword evidence="2" id="KW-0067">ATP-binding</keyword>
<dbReference type="Proteomes" id="UP000006911">
    <property type="component" value="Unassembled WGS sequence"/>
</dbReference>
<sequence length="81" mass="8990">MTRSQFETLANDLIQKCIDPCKKALKDAGLKPTDIQEVILVGGMTRMPKVVETVKVLDSDEVVTIIQINFGKDTSSCYLIM</sequence>
<accession>D5G6W7</accession>
<reference evidence="3 4" key="1">
    <citation type="journal article" date="2010" name="Nature">
        <title>Perigord black truffle genome uncovers evolutionary origins and mechanisms of symbiosis.</title>
        <authorList>
            <person name="Martin F."/>
            <person name="Kohler A."/>
            <person name="Murat C."/>
            <person name="Balestrini R."/>
            <person name="Coutinho P.M."/>
            <person name="Jaillon O."/>
            <person name="Montanini B."/>
            <person name="Morin E."/>
            <person name="Noel B."/>
            <person name="Percudani R."/>
            <person name="Porcel B."/>
            <person name="Rubini A."/>
            <person name="Amicucci A."/>
            <person name="Amselem J."/>
            <person name="Anthouard V."/>
            <person name="Arcioni S."/>
            <person name="Artiguenave F."/>
            <person name="Aury J.M."/>
            <person name="Ballario P."/>
            <person name="Bolchi A."/>
            <person name="Brenna A."/>
            <person name="Brun A."/>
            <person name="Buee M."/>
            <person name="Cantarel B."/>
            <person name="Chevalier G."/>
            <person name="Couloux A."/>
            <person name="Da Silva C."/>
            <person name="Denoeud F."/>
            <person name="Duplessis S."/>
            <person name="Ghignone S."/>
            <person name="Hilselberger B."/>
            <person name="Iotti M."/>
            <person name="Marcais B."/>
            <person name="Mello A."/>
            <person name="Miranda M."/>
            <person name="Pacioni G."/>
            <person name="Quesneville H."/>
            <person name="Riccioni C."/>
            <person name="Ruotolo R."/>
            <person name="Splivallo R."/>
            <person name="Stocchi V."/>
            <person name="Tisserant E."/>
            <person name="Viscomi A.R."/>
            <person name="Zambonelli A."/>
            <person name="Zampieri E."/>
            <person name="Henrissat B."/>
            <person name="Lebrun M.H."/>
            <person name="Paolocci F."/>
            <person name="Bonfante P."/>
            <person name="Ottonello S."/>
            <person name="Wincker P."/>
        </authorList>
    </citation>
    <scope>NUCLEOTIDE SEQUENCE [LARGE SCALE GENOMIC DNA]</scope>
    <source>
        <strain evidence="3 4">Mel28</strain>
    </source>
</reference>
<dbReference type="GO" id="GO:0005524">
    <property type="term" value="F:ATP binding"/>
    <property type="evidence" value="ECO:0007669"/>
    <property type="project" value="UniProtKB-KW"/>
</dbReference>
<keyword evidence="1" id="KW-0547">Nucleotide-binding</keyword>
<evidence type="ECO:0000313" key="4">
    <source>
        <dbReference type="Proteomes" id="UP000006911"/>
    </source>
</evidence>
<dbReference type="InterPro" id="IPR018181">
    <property type="entry name" value="Heat_shock_70_CS"/>
</dbReference>
<proteinExistence type="predicted"/>
<dbReference type="Gene3D" id="3.30.420.40">
    <property type="match status" value="1"/>
</dbReference>
<dbReference type="PANTHER" id="PTHR19375">
    <property type="entry name" value="HEAT SHOCK PROTEIN 70KDA"/>
    <property type="match status" value="1"/>
</dbReference>
<dbReference type="HOGENOM" id="CLU_2575583_0_0_1"/>
<dbReference type="PROSITE" id="PS01036">
    <property type="entry name" value="HSP70_3"/>
    <property type="match status" value="1"/>
</dbReference>
<dbReference type="GO" id="GO:0140662">
    <property type="term" value="F:ATP-dependent protein folding chaperone"/>
    <property type="evidence" value="ECO:0007669"/>
    <property type="project" value="InterPro"/>
</dbReference>
<dbReference type="EMBL" id="FN430018">
    <property type="protein sequence ID" value="CAZ80260.1"/>
    <property type="molecule type" value="Genomic_DNA"/>
</dbReference>
<dbReference type="InParanoid" id="D5G6W7"/>
<dbReference type="eggNOG" id="KOG0102">
    <property type="taxonomic scope" value="Eukaryota"/>
</dbReference>
<dbReference type="Gene3D" id="3.90.640.10">
    <property type="entry name" value="Actin, Chain A, domain 4"/>
    <property type="match status" value="1"/>
</dbReference>
<keyword evidence="4" id="KW-1185">Reference proteome</keyword>
<dbReference type="GeneID" id="9184075"/>
<dbReference type="InterPro" id="IPR043129">
    <property type="entry name" value="ATPase_NBD"/>
</dbReference>
<protein>
    <submittedName>
        <fullName evidence="3">(Perigord truffle) hypothetical protein</fullName>
    </submittedName>
</protein>
<name>D5G6W7_TUBMM</name>
<evidence type="ECO:0000256" key="2">
    <source>
        <dbReference type="ARBA" id="ARBA00022840"/>
    </source>
</evidence>
<dbReference type="Pfam" id="PF00012">
    <property type="entry name" value="HSP70"/>
    <property type="match status" value="1"/>
</dbReference>
<gene>
    <name evidence="3" type="ORF">GSTUM_00002221001</name>
</gene>
<dbReference type="InterPro" id="IPR013126">
    <property type="entry name" value="Hsp_70_fam"/>
</dbReference>
<dbReference type="STRING" id="656061.D5G6W7"/>
<organism evidence="3 4">
    <name type="scientific">Tuber melanosporum (strain Mel28)</name>
    <name type="common">Perigord black truffle</name>
    <dbReference type="NCBI Taxonomy" id="656061"/>
    <lineage>
        <taxon>Eukaryota</taxon>
        <taxon>Fungi</taxon>
        <taxon>Dikarya</taxon>
        <taxon>Ascomycota</taxon>
        <taxon>Pezizomycotina</taxon>
        <taxon>Pezizomycetes</taxon>
        <taxon>Pezizales</taxon>
        <taxon>Tuberaceae</taxon>
        <taxon>Tuber</taxon>
    </lineage>
</organism>
<evidence type="ECO:0000256" key="1">
    <source>
        <dbReference type="ARBA" id="ARBA00022741"/>
    </source>
</evidence>